<proteinExistence type="predicted"/>
<sequence>MITPLYSLAHYCVLRRSPKNFESLKWFLYFHVFCTTIEWFCAWFLIDIYDFEPSIVLRIDGVLRYFVDSVLLFRVFSVVEDVSSISALFLFCNRLIIIVNMARRQKSVLRQFSELLLYSFAFVFCLWSLPFTLSAVPENQQLAKKIIIETEQYYPDCPMEPNAVVVSSPVTESENFAAEIEIASWVVIGLAIIVSAKISYSFLERRTKNNMSEVTKKMNKKFSQRTVFQITCRLTQNLSCSNSKTVHCSEILPVLVSIFAPLLASDLLDGRRKFPRVSRGLGFRRHNDRDTEKACALLFGIANAHITDLTLHKQQSDIPPIIATRNTVTRLKSNCVIVDTHIINLLWLKQQWIFVTWSDSCIEWSGEKSHKTEYSCEHTSNEHCWFQTEIFDTLAQCGDDEAH</sequence>
<dbReference type="RefSeq" id="XP_053582291.1">
    <property type="nucleotide sequence ID" value="XM_053733378.1"/>
</dbReference>
<evidence type="ECO:0000313" key="2">
    <source>
        <dbReference type="EMBL" id="KAF1753534.1"/>
    </source>
</evidence>
<dbReference type="EMBL" id="WUAV01000005">
    <property type="protein sequence ID" value="KAF1753534.1"/>
    <property type="molecule type" value="Genomic_DNA"/>
</dbReference>
<dbReference type="AlphaFoldDB" id="A0A6A5GFK4"/>
<dbReference type="Pfam" id="PF10318">
    <property type="entry name" value="7TM_GPCR_Srh"/>
    <property type="match status" value="1"/>
</dbReference>
<dbReference type="GeneID" id="9819499"/>
<reference evidence="2 3" key="1">
    <citation type="submission" date="2019-12" db="EMBL/GenBank/DDBJ databases">
        <title>Chromosome-level assembly of the Caenorhabditis remanei genome.</title>
        <authorList>
            <person name="Teterina A.A."/>
            <person name="Willis J.H."/>
            <person name="Phillips P.C."/>
        </authorList>
    </citation>
    <scope>NUCLEOTIDE SEQUENCE [LARGE SCALE GENOMIC DNA]</scope>
    <source>
        <strain evidence="2 3">PX506</strain>
        <tissue evidence="2">Whole organism</tissue>
    </source>
</reference>
<gene>
    <name evidence="2" type="ORF">GCK72_020091</name>
</gene>
<keyword evidence="1" id="KW-1133">Transmembrane helix</keyword>
<dbReference type="KEGG" id="crq:GCK72_020091"/>
<keyword evidence="1" id="KW-0812">Transmembrane</keyword>
<feature type="transmembrane region" description="Helical" evidence="1">
    <location>
        <begin position="115"/>
        <end position="136"/>
    </location>
</feature>
<keyword evidence="1" id="KW-0472">Membrane</keyword>
<dbReference type="PANTHER" id="PTHR47922:SF1">
    <property type="entry name" value="SERPENTINE RECEPTOR, CLASS H"/>
    <property type="match status" value="1"/>
</dbReference>
<name>A0A6A5GFK4_CAERE</name>
<feature type="transmembrane region" description="Helical" evidence="1">
    <location>
        <begin position="26"/>
        <end position="49"/>
    </location>
</feature>
<protein>
    <submittedName>
        <fullName evidence="2">Uncharacterized protein</fullName>
    </submittedName>
</protein>
<dbReference type="InterPro" id="IPR019422">
    <property type="entry name" value="7TM_GPCR_serpentine_rcpt_Srh"/>
</dbReference>
<dbReference type="CTD" id="9819499"/>
<evidence type="ECO:0000313" key="3">
    <source>
        <dbReference type="Proteomes" id="UP000483820"/>
    </source>
</evidence>
<evidence type="ECO:0000256" key="1">
    <source>
        <dbReference type="SAM" id="Phobius"/>
    </source>
</evidence>
<accession>A0A6A5GFK4</accession>
<organism evidence="2 3">
    <name type="scientific">Caenorhabditis remanei</name>
    <name type="common">Caenorhabditis vulgaris</name>
    <dbReference type="NCBI Taxonomy" id="31234"/>
    <lineage>
        <taxon>Eukaryota</taxon>
        <taxon>Metazoa</taxon>
        <taxon>Ecdysozoa</taxon>
        <taxon>Nematoda</taxon>
        <taxon>Chromadorea</taxon>
        <taxon>Rhabditida</taxon>
        <taxon>Rhabditina</taxon>
        <taxon>Rhabditomorpha</taxon>
        <taxon>Rhabditoidea</taxon>
        <taxon>Rhabditidae</taxon>
        <taxon>Peloderinae</taxon>
        <taxon>Caenorhabditis</taxon>
    </lineage>
</organism>
<dbReference type="PANTHER" id="PTHR47922">
    <property type="entry name" value="SERPENTINE RECEPTOR, CLASS H"/>
    <property type="match status" value="1"/>
</dbReference>
<comment type="caution">
    <text evidence="2">The sequence shown here is derived from an EMBL/GenBank/DDBJ whole genome shotgun (WGS) entry which is preliminary data.</text>
</comment>
<dbReference type="Proteomes" id="UP000483820">
    <property type="component" value="Chromosome V"/>
</dbReference>
<feature type="transmembrane region" description="Helical" evidence="1">
    <location>
        <begin position="182"/>
        <end position="203"/>
    </location>
</feature>